<dbReference type="Proteomes" id="UP001232973">
    <property type="component" value="Unassembled WGS sequence"/>
</dbReference>
<name>A0ABT9XE65_9BACL</name>
<keyword evidence="3" id="KW-1185">Reference proteome</keyword>
<evidence type="ECO:0000313" key="2">
    <source>
        <dbReference type="EMBL" id="MDQ0188592.1"/>
    </source>
</evidence>
<gene>
    <name evidence="2" type="ORF">J2S03_000396</name>
</gene>
<reference evidence="2 3" key="1">
    <citation type="submission" date="2023-07" db="EMBL/GenBank/DDBJ databases">
        <title>Genomic Encyclopedia of Type Strains, Phase IV (KMG-IV): sequencing the most valuable type-strain genomes for metagenomic binning, comparative biology and taxonomic classification.</title>
        <authorList>
            <person name="Goeker M."/>
        </authorList>
    </citation>
    <scope>NUCLEOTIDE SEQUENCE [LARGE SCALE GENOMIC DNA]</scope>
    <source>
        <strain evidence="2 3">DSM 4006</strain>
    </source>
</reference>
<feature type="transmembrane region" description="Helical" evidence="1">
    <location>
        <begin position="9"/>
        <end position="33"/>
    </location>
</feature>
<keyword evidence="1" id="KW-0472">Membrane</keyword>
<accession>A0ABT9XE65</accession>
<evidence type="ECO:0000313" key="3">
    <source>
        <dbReference type="Proteomes" id="UP001232973"/>
    </source>
</evidence>
<sequence>MKDFFKRPIVVMVLIGVVCLALVILISVVFPYLPGAQE</sequence>
<keyword evidence="1" id="KW-1133">Transmembrane helix</keyword>
<keyword evidence="1" id="KW-0812">Transmembrane</keyword>
<dbReference type="EMBL" id="JAUSTP010000001">
    <property type="protein sequence ID" value="MDQ0188592.1"/>
    <property type="molecule type" value="Genomic_DNA"/>
</dbReference>
<comment type="caution">
    <text evidence="2">The sequence shown here is derived from an EMBL/GenBank/DDBJ whole genome shotgun (WGS) entry which is preliminary data.</text>
</comment>
<proteinExistence type="predicted"/>
<organism evidence="2 3">
    <name type="scientific">Alicyclobacillus cycloheptanicus</name>
    <dbReference type="NCBI Taxonomy" id="1457"/>
    <lineage>
        <taxon>Bacteria</taxon>
        <taxon>Bacillati</taxon>
        <taxon>Bacillota</taxon>
        <taxon>Bacilli</taxon>
        <taxon>Bacillales</taxon>
        <taxon>Alicyclobacillaceae</taxon>
        <taxon>Alicyclobacillus</taxon>
    </lineage>
</organism>
<protein>
    <submittedName>
        <fullName evidence="2">ABC-type transporter Mla subunit MlaD</fullName>
    </submittedName>
</protein>
<evidence type="ECO:0000256" key="1">
    <source>
        <dbReference type="SAM" id="Phobius"/>
    </source>
</evidence>